<organism evidence="3 4">
    <name type="scientific">Jonesia denitrificans (strain ATCC 14870 / DSM 20603 / BCRC 15368 / CIP 55.134 / JCM 11481 / NBRC 15587 / NCTC 10816 / Prevot 55134)</name>
    <name type="common">Listeria denitrificans</name>
    <dbReference type="NCBI Taxonomy" id="471856"/>
    <lineage>
        <taxon>Bacteria</taxon>
        <taxon>Bacillati</taxon>
        <taxon>Actinomycetota</taxon>
        <taxon>Actinomycetes</taxon>
        <taxon>Micrococcales</taxon>
        <taxon>Jonesiaceae</taxon>
        <taxon>Jonesia</taxon>
    </lineage>
</organism>
<dbReference type="Pfam" id="PF13625">
    <property type="entry name" value="Helicase_C_3"/>
    <property type="match status" value="1"/>
</dbReference>
<dbReference type="EMBL" id="CP001706">
    <property type="protein sequence ID" value="ACV09686.1"/>
    <property type="molecule type" value="Genomic_DNA"/>
</dbReference>
<dbReference type="OrthoDB" id="3415124at2"/>
<feature type="domain" description="Helicase XPB/Ssl2 N-terminal" evidence="2">
    <location>
        <begin position="476"/>
        <end position="596"/>
    </location>
</feature>
<reference evidence="3 4" key="1">
    <citation type="journal article" date="2009" name="Stand. Genomic Sci.">
        <title>Complete genome sequence of Jonesia denitrificans type strain (Prevot 55134).</title>
        <authorList>
            <person name="Pukall R."/>
            <person name="Gehrich-Schroter G."/>
            <person name="Lapidus A."/>
            <person name="Nolan M."/>
            <person name="Glavina Del Rio T."/>
            <person name="Lucas S."/>
            <person name="Chen F."/>
            <person name="Tice H."/>
            <person name="Pitluck S."/>
            <person name="Cheng J.F."/>
            <person name="Copeland A."/>
            <person name="Saunders E."/>
            <person name="Brettin T."/>
            <person name="Detter J.C."/>
            <person name="Bruce D."/>
            <person name="Goodwin L."/>
            <person name="Pati A."/>
            <person name="Ivanova N."/>
            <person name="Mavromatis K."/>
            <person name="Ovchinnikova G."/>
            <person name="Chen A."/>
            <person name="Palaniappan K."/>
            <person name="Land M."/>
            <person name="Hauser L."/>
            <person name="Chang Y.J."/>
            <person name="Jeffries C.D."/>
            <person name="Chain P."/>
            <person name="Goker M."/>
            <person name="Bristow J."/>
            <person name="Eisen J.A."/>
            <person name="Markowitz V."/>
            <person name="Hugenholtz P."/>
            <person name="Kyrpides N.C."/>
            <person name="Klenk H.P."/>
            <person name="Han C."/>
        </authorList>
    </citation>
    <scope>NUCLEOTIDE SEQUENCE [LARGE SCALE GENOMIC DNA]</scope>
    <source>
        <strain evidence="4">ATCC 14870 / DSM 20603 / BCRC 15368 / CIP 55.134 / JCM 11481 / NBRC 15587 / NCTC 10816 / Prevot 55134</strain>
    </source>
</reference>
<dbReference type="InterPro" id="IPR032830">
    <property type="entry name" value="XPB/Ssl2_N"/>
</dbReference>
<proteinExistence type="predicted"/>
<feature type="region of interest" description="Disordered" evidence="1">
    <location>
        <begin position="681"/>
        <end position="745"/>
    </location>
</feature>
<name>C7R0M2_JONDD</name>
<evidence type="ECO:0000313" key="4">
    <source>
        <dbReference type="Proteomes" id="UP000000628"/>
    </source>
</evidence>
<gene>
    <name evidence="3" type="ordered locus">Jden_2048</name>
</gene>
<dbReference type="HOGENOM" id="CLU_013420_0_0_11"/>
<dbReference type="KEGG" id="jde:Jden_2048"/>
<protein>
    <recommendedName>
        <fullName evidence="2">Helicase XPB/Ssl2 N-terminal domain-containing protein</fullName>
    </recommendedName>
</protein>
<sequence length="822" mass="87248">MVSFIDVVRGMDHDALARLFHARPDVASPSPGTLTSLAARVTSPGSIRLCLSTLSRPYLDVLEAVAILQSLHVSTDDDTIAHALDSHDVIGPRGPLTLRTLLDTLDALALTYPHNARGERRLAPGVADALGPFPAGFGPAAPEGYSGPTTKNDLISALSPAVQDDALTVITTLTWGPPIARVPRDLMTRTTLTPTHAALRELVACGALLTPEPGTVVLVRDLAFALRDHRTHRGLTPWPAHASSSLTPHPHTPAVTAPHTALTCATHALDTIRHLEHLLTELAHRPAATVRSGALAARELKRLSEALAQPPVTIARLLEVGYAARLLRRDDNEPHDIRPTLAAKSWLGHDTPTRFAELVTWWLASSRTTWTMIDDDGKVTSVVDPTRHDPWVSTTKQHLLTVMDAAGNGATRGLVDACLTWCTPRHTAPSDIITGILDEARFLGVVTDHVLLPGLAEHGPAQALTDALPQPVTQCIIQGDLTVLVPGLPDPSLDDLLTACADIDSRANATTGRFTSESIARAFDRGWSSESLLAQLTQVSVTGIPQPLDYLVRDVARRHGSIRVGGLASYVRLADDALVAAVRASPALRTAGLFELAPRVLGSALPVAHLVGSLRDAGFSVVVEDHAGAIVVADDVPVRGFIPVRAVARRGEAPEGLHGVGSEPVAAVAWAPVTEITDGQVEQHTQLARAVRAAEDASLSHGYGDSPRPEDQEGPGVSSESSSDPVDGNTGGGRSPHAHGRDGTKHLHEGAAVVGDHVLRLRDAIDSGMNVDIDLVDSHGQITTRTVRPLTLDSGRLRVLDPARDVELIIAVHRIVHVQETS</sequence>
<dbReference type="AlphaFoldDB" id="C7R0M2"/>
<dbReference type="Proteomes" id="UP000000628">
    <property type="component" value="Chromosome"/>
</dbReference>
<evidence type="ECO:0000259" key="2">
    <source>
        <dbReference type="Pfam" id="PF13625"/>
    </source>
</evidence>
<dbReference type="RefSeq" id="WP_015772314.1">
    <property type="nucleotide sequence ID" value="NC_013174.1"/>
</dbReference>
<dbReference type="eggNOG" id="COG2378">
    <property type="taxonomic scope" value="Bacteria"/>
</dbReference>
<keyword evidence="4" id="KW-1185">Reference proteome</keyword>
<accession>C7R0M2</accession>
<evidence type="ECO:0000313" key="3">
    <source>
        <dbReference type="EMBL" id="ACV09686.1"/>
    </source>
</evidence>
<evidence type="ECO:0000256" key="1">
    <source>
        <dbReference type="SAM" id="MobiDB-lite"/>
    </source>
</evidence>
<dbReference type="STRING" id="471856.Jden_2048"/>